<evidence type="ECO:0000313" key="3">
    <source>
        <dbReference type="EMBL" id="KCW52556.1"/>
    </source>
</evidence>
<dbReference type="Gramene" id="KCW52556">
    <property type="protein sequence ID" value="KCW52556"/>
    <property type="gene ID" value="EUGRSUZ_J01935"/>
</dbReference>
<feature type="compositionally biased region" description="Basic residues" evidence="1">
    <location>
        <begin position="26"/>
        <end position="39"/>
    </location>
</feature>
<keyword evidence="2" id="KW-1133">Transmembrane helix</keyword>
<name>A0A059AFX2_EUCGR</name>
<dbReference type="EMBL" id="KK198762">
    <property type="protein sequence ID" value="KCW52556.1"/>
    <property type="molecule type" value="Genomic_DNA"/>
</dbReference>
<proteinExistence type="predicted"/>
<gene>
    <name evidence="3" type="ORF">EUGRSUZ_J01935</name>
</gene>
<feature type="transmembrane region" description="Helical" evidence="2">
    <location>
        <begin position="45"/>
        <end position="65"/>
    </location>
</feature>
<evidence type="ECO:0000256" key="1">
    <source>
        <dbReference type="SAM" id="MobiDB-lite"/>
    </source>
</evidence>
<reference evidence="3" key="1">
    <citation type="submission" date="2013-07" db="EMBL/GenBank/DDBJ databases">
        <title>The genome of Eucalyptus grandis.</title>
        <authorList>
            <person name="Schmutz J."/>
            <person name="Hayes R."/>
            <person name="Myburg A."/>
            <person name="Tuskan G."/>
            <person name="Grattapaglia D."/>
            <person name="Rokhsar D.S."/>
        </authorList>
    </citation>
    <scope>NUCLEOTIDE SEQUENCE</scope>
    <source>
        <tissue evidence="3">Leaf extractions</tissue>
    </source>
</reference>
<keyword evidence="2" id="KW-0812">Transmembrane</keyword>
<dbReference type="AlphaFoldDB" id="A0A059AFX2"/>
<keyword evidence="2" id="KW-0472">Membrane</keyword>
<accession>A0A059AFX2</accession>
<feature type="region of interest" description="Disordered" evidence="1">
    <location>
        <begin position="18"/>
        <end position="40"/>
    </location>
</feature>
<sequence length="126" mass="13476">MIELNKVHESIFTGNQVAKPSGCRVRPQHPHFLAKRPPKPPKPPFFFGGMATVFLLPVPLPVPFFPSTFLRIGSVSRSWSSFAKPPTIQSSSPFSSLLPPAPFAAVAANTLPAVGAKTTAVKEAIS</sequence>
<organism evidence="3">
    <name type="scientific">Eucalyptus grandis</name>
    <name type="common">Flooded gum</name>
    <dbReference type="NCBI Taxonomy" id="71139"/>
    <lineage>
        <taxon>Eukaryota</taxon>
        <taxon>Viridiplantae</taxon>
        <taxon>Streptophyta</taxon>
        <taxon>Embryophyta</taxon>
        <taxon>Tracheophyta</taxon>
        <taxon>Spermatophyta</taxon>
        <taxon>Magnoliopsida</taxon>
        <taxon>eudicotyledons</taxon>
        <taxon>Gunneridae</taxon>
        <taxon>Pentapetalae</taxon>
        <taxon>rosids</taxon>
        <taxon>malvids</taxon>
        <taxon>Myrtales</taxon>
        <taxon>Myrtaceae</taxon>
        <taxon>Myrtoideae</taxon>
        <taxon>Eucalypteae</taxon>
        <taxon>Eucalyptus</taxon>
    </lineage>
</organism>
<protein>
    <submittedName>
        <fullName evidence="3">Uncharacterized protein</fullName>
    </submittedName>
</protein>
<evidence type="ECO:0000256" key="2">
    <source>
        <dbReference type="SAM" id="Phobius"/>
    </source>
</evidence>